<dbReference type="InterPro" id="IPR015422">
    <property type="entry name" value="PyrdxlP-dep_Trfase_small"/>
</dbReference>
<sequence>MADRPLFSLELFHRIPEITHVCAAGESLPLKGQSKALEKYMKDKSSGHIGRFHQTQYLDDVRTLVSQAWGVANHEVGFAPSVADGVSMVLESLDWRDDDNVCVHVDEFPSLVGPFAFKHQQKQKDSRGGPIKSPEVIYYKRNELQEKVNERTRLIAVSYVSYYDGTRVDLSFYRQVADSVGAILLVDFTQAAGYTPIDASVADFAFSACYKWLLGTTGAAIAYWNQSKMPNWRPITGGWHSLALGAVRPQWESHFLEARNDAMCFSRGNPAHLPIYVLRESLEYLKQWDASKIEEHVQTLTTALLERLKTKSIHSSTPTAKDQHGASVTVDCERASEIVDEMAKAGIYAWNGQGRVRFSFHGYNCIKDVDRIMEVFPTLWKKFNQTSSKI</sequence>
<evidence type="ECO:0000313" key="2">
    <source>
        <dbReference type="EMBL" id="PLB52230.1"/>
    </source>
</evidence>
<evidence type="ECO:0000259" key="1">
    <source>
        <dbReference type="Pfam" id="PF00266"/>
    </source>
</evidence>
<dbReference type="Pfam" id="PF00266">
    <property type="entry name" value="Aminotran_5"/>
    <property type="match status" value="1"/>
</dbReference>
<dbReference type="GO" id="GO:0016740">
    <property type="term" value="F:transferase activity"/>
    <property type="evidence" value="ECO:0007669"/>
    <property type="project" value="UniProtKB-KW"/>
</dbReference>
<keyword evidence="2" id="KW-0808">Transferase</keyword>
<dbReference type="InterPro" id="IPR000192">
    <property type="entry name" value="Aminotrans_V_dom"/>
</dbReference>
<name>A0A2I2GH70_9EURO</name>
<dbReference type="Proteomes" id="UP000234275">
    <property type="component" value="Unassembled WGS sequence"/>
</dbReference>
<dbReference type="SUPFAM" id="SSF53383">
    <property type="entry name" value="PLP-dependent transferases"/>
    <property type="match status" value="1"/>
</dbReference>
<dbReference type="STRING" id="1392250.A0A2I2GH70"/>
<dbReference type="OrthoDB" id="5978656at2759"/>
<dbReference type="RefSeq" id="XP_024707532.1">
    <property type="nucleotide sequence ID" value="XM_024848627.1"/>
</dbReference>
<evidence type="ECO:0000313" key="3">
    <source>
        <dbReference type="Proteomes" id="UP000234275"/>
    </source>
</evidence>
<organism evidence="2 3">
    <name type="scientific">Aspergillus steynii IBT 23096</name>
    <dbReference type="NCBI Taxonomy" id="1392250"/>
    <lineage>
        <taxon>Eukaryota</taxon>
        <taxon>Fungi</taxon>
        <taxon>Dikarya</taxon>
        <taxon>Ascomycota</taxon>
        <taxon>Pezizomycotina</taxon>
        <taxon>Eurotiomycetes</taxon>
        <taxon>Eurotiomycetidae</taxon>
        <taxon>Eurotiales</taxon>
        <taxon>Aspergillaceae</taxon>
        <taxon>Aspergillus</taxon>
        <taxon>Aspergillus subgen. Circumdati</taxon>
    </lineage>
</organism>
<reference evidence="2 3" key="1">
    <citation type="submission" date="2016-12" db="EMBL/GenBank/DDBJ databases">
        <title>The genomes of Aspergillus section Nigri reveals drivers in fungal speciation.</title>
        <authorList>
            <consortium name="DOE Joint Genome Institute"/>
            <person name="Vesth T.C."/>
            <person name="Nybo J."/>
            <person name="Theobald S."/>
            <person name="Brandl J."/>
            <person name="Frisvad J.C."/>
            <person name="Nielsen K.F."/>
            <person name="Lyhne E.K."/>
            <person name="Kogle M.E."/>
            <person name="Kuo A."/>
            <person name="Riley R."/>
            <person name="Clum A."/>
            <person name="Nolan M."/>
            <person name="Lipzen A."/>
            <person name="Salamov A."/>
            <person name="Henrissat B."/>
            <person name="Wiebenga A."/>
            <person name="De Vries R.P."/>
            <person name="Grigoriev I.V."/>
            <person name="Mortensen U.H."/>
            <person name="Andersen M.R."/>
            <person name="Baker S.E."/>
        </authorList>
    </citation>
    <scope>NUCLEOTIDE SEQUENCE [LARGE SCALE GENOMIC DNA]</scope>
    <source>
        <strain evidence="2 3">IBT 23096</strain>
    </source>
</reference>
<protein>
    <submittedName>
        <fullName evidence="2">PLP-dependent transferase</fullName>
    </submittedName>
</protein>
<gene>
    <name evidence="2" type="ORF">P170DRAFT_434043</name>
</gene>
<dbReference type="InterPro" id="IPR015421">
    <property type="entry name" value="PyrdxlP-dep_Trfase_major"/>
</dbReference>
<dbReference type="PANTHER" id="PTHR43586">
    <property type="entry name" value="CYSTEINE DESULFURASE"/>
    <property type="match status" value="1"/>
</dbReference>
<dbReference type="VEuPathDB" id="FungiDB:P170DRAFT_434043"/>
<dbReference type="GeneID" id="36556326"/>
<accession>A0A2I2GH70</accession>
<dbReference type="AlphaFoldDB" id="A0A2I2GH70"/>
<dbReference type="InterPro" id="IPR015424">
    <property type="entry name" value="PyrdxlP-dep_Trfase"/>
</dbReference>
<dbReference type="Gene3D" id="3.90.1150.10">
    <property type="entry name" value="Aspartate Aminotransferase, domain 1"/>
    <property type="match status" value="1"/>
</dbReference>
<dbReference type="PANTHER" id="PTHR43586:SF15">
    <property type="entry name" value="BLR3095 PROTEIN"/>
    <property type="match status" value="1"/>
</dbReference>
<comment type="caution">
    <text evidence="2">The sequence shown here is derived from an EMBL/GenBank/DDBJ whole genome shotgun (WGS) entry which is preliminary data.</text>
</comment>
<keyword evidence="3" id="KW-1185">Reference proteome</keyword>
<proteinExistence type="predicted"/>
<dbReference type="Gene3D" id="3.40.640.10">
    <property type="entry name" value="Type I PLP-dependent aspartate aminotransferase-like (Major domain)"/>
    <property type="match status" value="1"/>
</dbReference>
<feature type="domain" description="Aminotransferase class V" evidence="1">
    <location>
        <begin position="45"/>
        <end position="371"/>
    </location>
</feature>
<dbReference type="EMBL" id="MSFO01000002">
    <property type="protein sequence ID" value="PLB52230.1"/>
    <property type="molecule type" value="Genomic_DNA"/>
</dbReference>